<evidence type="ECO:0000313" key="1">
    <source>
        <dbReference type="EMBL" id="QRD02464.1"/>
    </source>
</evidence>
<sequence>MPPQTPSTLCTPSAASRIDPRMTILRVGSTRYTLNTAMLSLHSTMLRDSIKEEESGILLCPDWWDVGAFDVFIDWIYTRRFPSTYRPWGIEPPQPLDGDACVRIYIFAWQIDASELRAAIECKAVSFFVQNDYYAPFDTVNLAFSALPHEHVMLELLVDAHCRSFRDDAQGKWEMQQESKLPGKFLVGVMRRYARVGARKELRASDYLGHRSVKKRKRWEEEEAVESVESGDGE</sequence>
<dbReference type="OrthoDB" id="194443at2759"/>
<keyword evidence="2" id="KW-1185">Reference proteome</keyword>
<dbReference type="Proteomes" id="UP000663193">
    <property type="component" value="Chromosome 13"/>
</dbReference>
<protein>
    <recommendedName>
        <fullName evidence="3">BTB domain-containing protein</fullName>
    </recommendedName>
</protein>
<dbReference type="AlphaFoldDB" id="A0A7U2I5I5"/>
<proteinExistence type="predicted"/>
<accession>A0A7U2I5I5</accession>
<evidence type="ECO:0000313" key="2">
    <source>
        <dbReference type="Proteomes" id="UP000663193"/>
    </source>
</evidence>
<gene>
    <name evidence="1" type="ORF">JI435_440910</name>
</gene>
<reference evidence="2" key="1">
    <citation type="journal article" date="2021" name="BMC Genomics">
        <title>Chromosome-level genome assembly and manually-curated proteome of model necrotroph Parastagonospora nodorum Sn15 reveals a genome-wide trove of candidate effector homologs, and redundancy of virulence-related functions within an accessory chromosome.</title>
        <authorList>
            <person name="Bertazzoni S."/>
            <person name="Jones D.A.B."/>
            <person name="Phan H.T."/>
            <person name="Tan K.-C."/>
            <person name="Hane J.K."/>
        </authorList>
    </citation>
    <scope>NUCLEOTIDE SEQUENCE [LARGE SCALE GENOMIC DNA]</scope>
    <source>
        <strain evidence="2">SN15 / ATCC MYA-4574 / FGSC 10173)</strain>
    </source>
</reference>
<dbReference type="EMBL" id="CP069035">
    <property type="protein sequence ID" value="QRD02464.1"/>
    <property type="molecule type" value="Genomic_DNA"/>
</dbReference>
<dbReference type="VEuPathDB" id="FungiDB:JI435_440910"/>
<organism evidence="1 2">
    <name type="scientific">Phaeosphaeria nodorum (strain SN15 / ATCC MYA-4574 / FGSC 10173)</name>
    <name type="common">Glume blotch fungus</name>
    <name type="synonym">Parastagonospora nodorum</name>
    <dbReference type="NCBI Taxonomy" id="321614"/>
    <lineage>
        <taxon>Eukaryota</taxon>
        <taxon>Fungi</taxon>
        <taxon>Dikarya</taxon>
        <taxon>Ascomycota</taxon>
        <taxon>Pezizomycotina</taxon>
        <taxon>Dothideomycetes</taxon>
        <taxon>Pleosporomycetidae</taxon>
        <taxon>Pleosporales</taxon>
        <taxon>Pleosporineae</taxon>
        <taxon>Phaeosphaeriaceae</taxon>
        <taxon>Parastagonospora</taxon>
    </lineage>
</organism>
<evidence type="ECO:0008006" key="3">
    <source>
        <dbReference type="Google" id="ProtNLM"/>
    </source>
</evidence>
<name>A0A7U2I5I5_PHANO</name>
<dbReference type="OMA" id="FIDWIYT"/>